<evidence type="ECO:0000256" key="11">
    <source>
        <dbReference type="ARBA" id="ARBA00023004"/>
    </source>
</evidence>
<dbReference type="InterPro" id="IPR001128">
    <property type="entry name" value="Cyt_P450"/>
</dbReference>
<dbReference type="InterPro" id="IPR050182">
    <property type="entry name" value="Cytochrome_P450_fam2"/>
</dbReference>
<dbReference type="GO" id="GO:0016712">
    <property type="term" value="F:oxidoreductase activity, acting on paired donors, with incorporation or reduction of molecular oxygen, reduced flavin or flavoprotein as one donor, and incorporation of one atom of oxygen"/>
    <property type="evidence" value="ECO:0007669"/>
    <property type="project" value="TreeGrafter"/>
</dbReference>
<keyword evidence="11 14" id="KW-0408">Iron</keyword>
<dbReference type="InterPro" id="IPR002401">
    <property type="entry name" value="Cyt_P450_E_grp-I"/>
</dbReference>
<dbReference type="AlphaFoldDB" id="A0A1J1J5W8"/>
<evidence type="ECO:0000313" key="17">
    <source>
        <dbReference type="Proteomes" id="UP000183832"/>
    </source>
</evidence>
<dbReference type="GO" id="GO:0008395">
    <property type="term" value="F:steroid hydroxylase activity"/>
    <property type="evidence" value="ECO:0007669"/>
    <property type="project" value="TreeGrafter"/>
</dbReference>
<dbReference type="GO" id="GO:0005789">
    <property type="term" value="C:endoplasmic reticulum membrane"/>
    <property type="evidence" value="ECO:0007669"/>
    <property type="project" value="UniProtKB-SubCell"/>
</dbReference>
<evidence type="ECO:0000256" key="8">
    <source>
        <dbReference type="ARBA" id="ARBA00022824"/>
    </source>
</evidence>
<evidence type="ECO:0000256" key="3">
    <source>
        <dbReference type="ARBA" id="ARBA00004174"/>
    </source>
</evidence>
<dbReference type="STRING" id="568069.A0A1J1J5W8"/>
<dbReference type="FunFam" id="1.10.630.10:FF:000238">
    <property type="entry name" value="Cytochrome P450 2A6"/>
    <property type="match status" value="1"/>
</dbReference>
<organism evidence="16 17">
    <name type="scientific">Clunio marinus</name>
    <dbReference type="NCBI Taxonomy" id="568069"/>
    <lineage>
        <taxon>Eukaryota</taxon>
        <taxon>Metazoa</taxon>
        <taxon>Ecdysozoa</taxon>
        <taxon>Arthropoda</taxon>
        <taxon>Hexapoda</taxon>
        <taxon>Insecta</taxon>
        <taxon>Pterygota</taxon>
        <taxon>Neoptera</taxon>
        <taxon>Endopterygota</taxon>
        <taxon>Diptera</taxon>
        <taxon>Nematocera</taxon>
        <taxon>Chironomoidea</taxon>
        <taxon>Chironomidae</taxon>
        <taxon>Clunio</taxon>
    </lineage>
</organism>
<evidence type="ECO:0000256" key="10">
    <source>
        <dbReference type="ARBA" id="ARBA00023002"/>
    </source>
</evidence>
<name>A0A1J1J5W8_9DIPT</name>
<keyword evidence="9" id="KW-0492">Microsome</keyword>
<keyword evidence="15" id="KW-0812">Transmembrane</keyword>
<evidence type="ECO:0000313" key="16">
    <source>
        <dbReference type="EMBL" id="CRL07789.1"/>
    </source>
</evidence>
<feature type="non-terminal residue" evidence="16">
    <location>
        <position position="1"/>
    </location>
</feature>
<proteinExistence type="inferred from homology"/>
<dbReference type="PANTHER" id="PTHR24300">
    <property type="entry name" value="CYTOCHROME P450 508A4-RELATED"/>
    <property type="match status" value="1"/>
</dbReference>
<dbReference type="PRINTS" id="PR00385">
    <property type="entry name" value="P450"/>
</dbReference>
<gene>
    <name evidence="16" type="primary">putative Cytochrome P450 306a1</name>
    <name evidence="16" type="ORF">CLUMA_CG020743</name>
</gene>
<keyword evidence="12" id="KW-0503">Monooxygenase</keyword>
<evidence type="ECO:0000256" key="12">
    <source>
        <dbReference type="ARBA" id="ARBA00023033"/>
    </source>
</evidence>
<dbReference type="InterPro" id="IPR036396">
    <property type="entry name" value="Cyt_P450_sf"/>
</dbReference>
<feature type="binding site" description="axial binding residue" evidence="14">
    <location>
        <position position="474"/>
    </location>
    <ligand>
        <name>heme</name>
        <dbReference type="ChEBI" id="CHEBI:30413"/>
    </ligand>
    <ligandPart>
        <name>Fe</name>
        <dbReference type="ChEBI" id="CHEBI:18248"/>
    </ligandPart>
</feature>
<evidence type="ECO:0000256" key="9">
    <source>
        <dbReference type="ARBA" id="ARBA00022848"/>
    </source>
</evidence>
<comment type="function">
    <text evidence="2">May be involved in the metabolism of insect hormones and in the breakdown of synthetic insecticides.</text>
</comment>
<dbReference type="GO" id="GO:0006805">
    <property type="term" value="P:xenobiotic metabolic process"/>
    <property type="evidence" value="ECO:0007669"/>
    <property type="project" value="TreeGrafter"/>
</dbReference>
<dbReference type="PANTHER" id="PTHR24300:SF403">
    <property type="entry name" value="CYTOCHROME P450 306A1"/>
    <property type="match status" value="1"/>
</dbReference>
<evidence type="ECO:0000256" key="7">
    <source>
        <dbReference type="ARBA" id="ARBA00022723"/>
    </source>
</evidence>
<dbReference type="OrthoDB" id="1844152at2759"/>
<dbReference type="EMBL" id="CVRI01000073">
    <property type="protein sequence ID" value="CRL07789.1"/>
    <property type="molecule type" value="Genomic_DNA"/>
</dbReference>
<evidence type="ECO:0000256" key="15">
    <source>
        <dbReference type="SAM" id="Phobius"/>
    </source>
</evidence>
<keyword evidence="7 14" id="KW-0479">Metal-binding</keyword>
<sequence length="528" mass="61008">DRHQNILRFHRLCELDVNRSLKVLILKNLRRVKLWLFLIFILTLLAYNFENSRRRFKNTPPGPWANYIPFIGYLPFLNPQKPEQSLTKLAEKYGKIFSLQMGSIFTVVLSDATLMREAFKRDEFLGRAPLRVTHGIFHGYGLICIEGALWKDQRSLVQKWLRDLGMVKFGLKRELMQQRIMNGINNCISEFKSLHLNEVNPASVIMNAIGNIANDVVFGVTFDKNDETWKYLLHLQEEGVKLVGVNSGANFLPFLRFLPDNKKNMKFLLSGIEATHKIYDGIVDECEKTLNTSECRDSILRRFLLEKRDREERNDGLANNCSRKQLNYLLADMFGAALDTTSHTLRWYLLLIALNLDVQEKVYQEMKNHGLKEEYLLDDVAQLHYLKATIAETQRLKTVAPCGIPHGNPYTDTTLEGYYIPKNTMILPLICAVHLDKTMWENPEIYNPNRFIDSNDIFFTPSNFIPFQTGKRMCVGEELAKMVLQLFCANVLLNFRIRPGQDAATWDLSGISGLTLSPPDFQLIFEKR</sequence>
<dbReference type="Proteomes" id="UP000183832">
    <property type="component" value="Unassembled WGS sequence"/>
</dbReference>
<keyword evidence="8" id="KW-0256">Endoplasmic reticulum</keyword>
<feature type="transmembrane region" description="Helical" evidence="15">
    <location>
        <begin position="32"/>
        <end position="49"/>
    </location>
</feature>
<dbReference type="GO" id="GO:0020037">
    <property type="term" value="F:heme binding"/>
    <property type="evidence" value="ECO:0007669"/>
    <property type="project" value="InterPro"/>
</dbReference>
<evidence type="ECO:0000256" key="5">
    <source>
        <dbReference type="ARBA" id="ARBA00010617"/>
    </source>
</evidence>
<evidence type="ECO:0000256" key="6">
    <source>
        <dbReference type="ARBA" id="ARBA00022617"/>
    </source>
</evidence>
<keyword evidence="17" id="KW-1185">Reference proteome</keyword>
<comment type="cofactor">
    <cofactor evidence="1 14">
        <name>heme</name>
        <dbReference type="ChEBI" id="CHEBI:30413"/>
    </cofactor>
</comment>
<keyword evidence="10" id="KW-0560">Oxidoreductase</keyword>
<dbReference type="GO" id="GO:0005506">
    <property type="term" value="F:iron ion binding"/>
    <property type="evidence" value="ECO:0007669"/>
    <property type="project" value="InterPro"/>
</dbReference>
<comment type="similarity">
    <text evidence="5">Belongs to the cytochrome P450 family.</text>
</comment>
<dbReference type="PRINTS" id="PR00463">
    <property type="entry name" value="EP450I"/>
</dbReference>
<keyword evidence="6 14" id="KW-0349">Heme</keyword>
<evidence type="ECO:0000256" key="13">
    <source>
        <dbReference type="ARBA" id="ARBA00023136"/>
    </source>
</evidence>
<keyword evidence="13 15" id="KW-0472">Membrane</keyword>
<evidence type="ECO:0000256" key="2">
    <source>
        <dbReference type="ARBA" id="ARBA00003690"/>
    </source>
</evidence>
<comment type="subcellular location">
    <subcellularLocation>
        <location evidence="4">Endoplasmic reticulum membrane</location>
        <topology evidence="4">Peripheral membrane protein</topology>
    </subcellularLocation>
    <subcellularLocation>
        <location evidence="3">Microsome membrane</location>
        <topology evidence="3">Peripheral membrane protein</topology>
    </subcellularLocation>
</comment>
<keyword evidence="15" id="KW-1133">Transmembrane helix</keyword>
<dbReference type="SUPFAM" id="SSF48264">
    <property type="entry name" value="Cytochrome P450"/>
    <property type="match status" value="1"/>
</dbReference>
<evidence type="ECO:0000256" key="14">
    <source>
        <dbReference type="PIRSR" id="PIRSR602401-1"/>
    </source>
</evidence>
<reference evidence="16 17" key="1">
    <citation type="submission" date="2015-04" db="EMBL/GenBank/DDBJ databases">
        <authorList>
            <person name="Syromyatnikov M.Y."/>
            <person name="Popov V.N."/>
        </authorList>
    </citation>
    <scope>NUCLEOTIDE SEQUENCE [LARGE SCALE GENOMIC DNA]</scope>
</reference>
<dbReference type="Pfam" id="PF00067">
    <property type="entry name" value="p450"/>
    <property type="match status" value="1"/>
</dbReference>
<accession>A0A1J1J5W8</accession>
<dbReference type="GO" id="GO:0006082">
    <property type="term" value="P:organic acid metabolic process"/>
    <property type="evidence" value="ECO:0007669"/>
    <property type="project" value="TreeGrafter"/>
</dbReference>
<dbReference type="Gene3D" id="1.10.630.10">
    <property type="entry name" value="Cytochrome P450"/>
    <property type="match status" value="1"/>
</dbReference>
<evidence type="ECO:0000256" key="4">
    <source>
        <dbReference type="ARBA" id="ARBA00004406"/>
    </source>
</evidence>
<evidence type="ECO:0000256" key="1">
    <source>
        <dbReference type="ARBA" id="ARBA00001971"/>
    </source>
</evidence>
<protein>
    <submittedName>
        <fullName evidence="16">CLUMA_CG020743, isoform A</fullName>
    </submittedName>
</protein>